<protein>
    <submittedName>
        <fullName evidence="1">39275_t:CDS:1</fullName>
    </submittedName>
</protein>
<comment type="caution">
    <text evidence="1">The sequence shown here is derived from an EMBL/GenBank/DDBJ whole genome shotgun (WGS) entry which is preliminary data.</text>
</comment>
<gene>
    <name evidence="1" type="ORF">GMARGA_LOCUS36435</name>
</gene>
<dbReference type="Proteomes" id="UP000789901">
    <property type="component" value="Unassembled WGS sequence"/>
</dbReference>
<feature type="non-terminal residue" evidence="1">
    <location>
        <position position="1"/>
    </location>
</feature>
<proteinExistence type="predicted"/>
<evidence type="ECO:0000313" key="1">
    <source>
        <dbReference type="EMBL" id="CAG8843239.1"/>
    </source>
</evidence>
<evidence type="ECO:0000313" key="2">
    <source>
        <dbReference type="Proteomes" id="UP000789901"/>
    </source>
</evidence>
<dbReference type="EMBL" id="CAJVQB010071720">
    <property type="protein sequence ID" value="CAG8843239.1"/>
    <property type="molecule type" value="Genomic_DNA"/>
</dbReference>
<reference evidence="1 2" key="1">
    <citation type="submission" date="2021-06" db="EMBL/GenBank/DDBJ databases">
        <authorList>
            <person name="Kallberg Y."/>
            <person name="Tangrot J."/>
            <person name="Rosling A."/>
        </authorList>
    </citation>
    <scope>NUCLEOTIDE SEQUENCE [LARGE SCALE GENOMIC DNA]</scope>
    <source>
        <strain evidence="1 2">120-4 pot B 10/14</strain>
    </source>
</reference>
<accession>A0ABN7WZJ6</accession>
<name>A0ABN7WZJ6_GIGMA</name>
<sequence length="68" mass="7756">EVSSGVPSFRAFKNTLARMTRHLIKGNRETPIKGTPVDFKNLYCTAWGDNPDKVYEEEFPVTEINSDH</sequence>
<keyword evidence="2" id="KW-1185">Reference proteome</keyword>
<organism evidence="1 2">
    <name type="scientific">Gigaspora margarita</name>
    <dbReference type="NCBI Taxonomy" id="4874"/>
    <lineage>
        <taxon>Eukaryota</taxon>
        <taxon>Fungi</taxon>
        <taxon>Fungi incertae sedis</taxon>
        <taxon>Mucoromycota</taxon>
        <taxon>Glomeromycotina</taxon>
        <taxon>Glomeromycetes</taxon>
        <taxon>Diversisporales</taxon>
        <taxon>Gigasporaceae</taxon>
        <taxon>Gigaspora</taxon>
    </lineage>
</organism>